<comment type="caution">
    <text evidence="1">The sequence shown here is derived from an EMBL/GenBank/DDBJ whole genome shotgun (WGS) entry which is preliminary data.</text>
</comment>
<organism evidence="1 2">
    <name type="scientific">Serendipita indica (strain DSM 11827)</name>
    <name type="common">Root endophyte fungus</name>
    <name type="synonym">Piriformospora indica</name>
    <dbReference type="NCBI Taxonomy" id="1109443"/>
    <lineage>
        <taxon>Eukaryota</taxon>
        <taxon>Fungi</taxon>
        <taxon>Dikarya</taxon>
        <taxon>Basidiomycota</taxon>
        <taxon>Agaricomycotina</taxon>
        <taxon>Agaricomycetes</taxon>
        <taxon>Sebacinales</taxon>
        <taxon>Serendipitaceae</taxon>
        <taxon>Serendipita</taxon>
    </lineage>
</organism>
<evidence type="ECO:0000313" key="1">
    <source>
        <dbReference type="EMBL" id="CCA67991.1"/>
    </source>
</evidence>
<reference evidence="1 2" key="1">
    <citation type="journal article" date="2011" name="PLoS Pathog.">
        <title>Endophytic Life Strategies Decoded by Genome and Transcriptome Analyses of the Mutualistic Root Symbiont Piriformospora indica.</title>
        <authorList>
            <person name="Zuccaro A."/>
            <person name="Lahrmann U."/>
            <person name="Guldener U."/>
            <person name="Langen G."/>
            <person name="Pfiffi S."/>
            <person name="Biedenkopf D."/>
            <person name="Wong P."/>
            <person name="Samans B."/>
            <person name="Grimm C."/>
            <person name="Basiewicz M."/>
            <person name="Murat C."/>
            <person name="Martin F."/>
            <person name="Kogel K.H."/>
        </authorList>
    </citation>
    <scope>NUCLEOTIDE SEQUENCE [LARGE SCALE GENOMIC DNA]</scope>
    <source>
        <strain evidence="1 2">DSM 11827</strain>
    </source>
</reference>
<dbReference type="InParanoid" id="G4T9I4"/>
<accession>G4T9I4</accession>
<dbReference type="AlphaFoldDB" id="G4T9I4"/>
<name>G4T9I4_SERID</name>
<dbReference type="HOGENOM" id="CLU_915615_0_0_1"/>
<proteinExistence type="predicted"/>
<gene>
    <name evidence="1" type="ORF">PIIN_01858</name>
</gene>
<keyword evidence="2" id="KW-1185">Reference proteome</keyword>
<dbReference type="EMBL" id="CAFZ01000023">
    <property type="protein sequence ID" value="CCA67991.1"/>
    <property type="molecule type" value="Genomic_DNA"/>
</dbReference>
<evidence type="ECO:0000313" key="2">
    <source>
        <dbReference type="Proteomes" id="UP000007148"/>
    </source>
</evidence>
<protein>
    <submittedName>
        <fullName evidence="1">Uncharacterized protein</fullName>
    </submittedName>
</protein>
<sequence length="304" mass="34836">MNDHFTDDLAPAANLLGSNSLWSPTIMEELRRRPKRGLPSIELIIMTKLEDSGSWAKHFASELAEELAQCILYEPRRSSRWTFQARTMRSRSTSLTMVLPVYPLRRPEHTQSTRSSHLEFMNAPAGGVTLPSSHCRESCCVTLFTSDDRLERLGQGIQCFYGFEDNYRRPRTRHSQYSTICLRESLPHFYDFVQKGGLLGFVASPGQRQFVAGFIQRRIGWHSRLVIAMIRFASDTRIRPRCTVGKRRRFKGTQYSTRGSRGPRKFLILHLWGPLQDSPRICPANGWLHASIPTRSSLGNLRPL</sequence>
<dbReference type="Proteomes" id="UP000007148">
    <property type="component" value="Unassembled WGS sequence"/>
</dbReference>